<evidence type="ECO:0000256" key="1">
    <source>
        <dbReference type="ARBA" id="ARBA00005696"/>
    </source>
</evidence>
<dbReference type="Proteomes" id="UP000285712">
    <property type="component" value="Unassembled WGS sequence"/>
</dbReference>
<evidence type="ECO:0000313" key="8">
    <source>
        <dbReference type="EMBL" id="RHZ00696.1"/>
    </source>
</evidence>
<dbReference type="EMBL" id="QUTG01000995">
    <property type="protein sequence ID" value="RHZ00696.1"/>
    <property type="molecule type" value="Genomic_DNA"/>
</dbReference>
<evidence type="ECO:0000256" key="7">
    <source>
        <dbReference type="SAM" id="SignalP"/>
    </source>
</evidence>
<evidence type="ECO:0000313" key="11">
    <source>
        <dbReference type="Proteomes" id="UP000285712"/>
    </source>
</evidence>
<evidence type="ECO:0000256" key="2">
    <source>
        <dbReference type="ARBA" id="ARBA00021099"/>
    </source>
</evidence>
<keyword evidence="3" id="KW-0808">Transferase</keyword>
<feature type="chain" id="PRO_5036343372" description="Ubiquitin-like-conjugating enzyme ATG10" evidence="7">
    <location>
        <begin position="26"/>
        <end position="242"/>
    </location>
</feature>
<organism evidence="8 11">
    <name type="scientific">Aphanomyces astaci</name>
    <name type="common">Crayfish plague agent</name>
    <dbReference type="NCBI Taxonomy" id="112090"/>
    <lineage>
        <taxon>Eukaryota</taxon>
        <taxon>Sar</taxon>
        <taxon>Stramenopiles</taxon>
        <taxon>Oomycota</taxon>
        <taxon>Saprolegniomycetes</taxon>
        <taxon>Saprolegniales</taxon>
        <taxon>Verrucalvaceae</taxon>
        <taxon>Aphanomyces</taxon>
    </lineage>
</organism>
<evidence type="ECO:0000256" key="5">
    <source>
        <dbReference type="ARBA" id="ARBA00023006"/>
    </source>
</evidence>
<proteinExistence type="inferred from homology"/>
<keyword evidence="4" id="KW-0833">Ubl conjugation pathway</keyword>
<evidence type="ECO:0000256" key="3">
    <source>
        <dbReference type="ARBA" id="ARBA00022679"/>
    </source>
</evidence>
<dbReference type="PANTHER" id="PTHR14957">
    <property type="entry name" value="UBIQUITIN-LIKE-CONJUGATING ENZYME ATG10"/>
    <property type="match status" value="1"/>
</dbReference>
<evidence type="ECO:0000256" key="6">
    <source>
        <dbReference type="ARBA" id="ARBA00029833"/>
    </source>
</evidence>
<protein>
    <recommendedName>
        <fullName evidence="2">Ubiquitin-like-conjugating enzyme ATG10</fullName>
    </recommendedName>
    <alternativeName>
        <fullName evidence="6">Autophagy-related protein 10</fullName>
    </alternativeName>
</protein>
<dbReference type="Gene3D" id="3.30.1460.50">
    <property type="match status" value="1"/>
</dbReference>
<name>A0A3R6Y4X3_APHAT</name>
<dbReference type="EMBL" id="QUTH01000806">
    <property type="protein sequence ID" value="RHZ32765.1"/>
    <property type="molecule type" value="Genomic_DNA"/>
</dbReference>
<keyword evidence="7" id="KW-0732">Signal</keyword>
<evidence type="ECO:0000313" key="9">
    <source>
        <dbReference type="EMBL" id="RHZ32765.1"/>
    </source>
</evidence>
<evidence type="ECO:0000256" key="4">
    <source>
        <dbReference type="ARBA" id="ARBA00022786"/>
    </source>
</evidence>
<sequence>MSMSWETFHAAASALLTFQAALVESNHMYAAEWNWAWELAPPSSPLHKVLPGYGYLISRNNVRDFVAAGTHDVPSSVDGNLEDAFVDDEDADCLVDMDPCVVPSPSQHASSVNHDMCMYEFHVVYSPTYKVPLLFLRGHYVDGALVPTSVIQAHMSTFVTRFISQDEHPVLGLPFYFLHPCETASCLSLLVPSATLSTSTTSSSTAPCPLQHLLAWLTLVQPCTHIRVPVPFAISYLRSSPP</sequence>
<dbReference type="Pfam" id="PF03987">
    <property type="entry name" value="Autophagy_act_C"/>
    <property type="match status" value="1"/>
</dbReference>
<dbReference type="Proteomes" id="UP000285430">
    <property type="component" value="Unassembled WGS sequence"/>
</dbReference>
<dbReference type="VEuPathDB" id="FungiDB:H257_17139"/>
<dbReference type="GO" id="GO:0061651">
    <property type="term" value="F:Atg12 conjugating enzyme activity"/>
    <property type="evidence" value="ECO:0007669"/>
    <property type="project" value="TreeGrafter"/>
</dbReference>
<accession>A0A3R6Y4X3</accession>
<reference evidence="10 11" key="1">
    <citation type="submission" date="2018-08" db="EMBL/GenBank/DDBJ databases">
        <title>Aphanomyces genome sequencing and annotation.</title>
        <authorList>
            <person name="Minardi D."/>
            <person name="Oidtmann B."/>
            <person name="Van Der Giezen M."/>
            <person name="Studholme D.J."/>
        </authorList>
    </citation>
    <scope>NUCLEOTIDE SEQUENCE [LARGE SCALE GENOMIC DNA]</scope>
    <source>
        <strain evidence="9 10">Da</strain>
        <strain evidence="8 11">Sv</strain>
    </source>
</reference>
<dbReference type="GO" id="GO:0032446">
    <property type="term" value="P:protein modification by small protein conjugation"/>
    <property type="evidence" value="ECO:0007669"/>
    <property type="project" value="TreeGrafter"/>
</dbReference>
<dbReference type="GO" id="GO:0000422">
    <property type="term" value="P:autophagy of mitochondrion"/>
    <property type="evidence" value="ECO:0007669"/>
    <property type="project" value="TreeGrafter"/>
</dbReference>
<dbReference type="GO" id="GO:0005829">
    <property type="term" value="C:cytosol"/>
    <property type="evidence" value="ECO:0007669"/>
    <property type="project" value="TreeGrafter"/>
</dbReference>
<feature type="signal peptide" evidence="7">
    <location>
        <begin position="1"/>
        <end position="25"/>
    </location>
</feature>
<comment type="caution">
    <text evidence="8">The sequence shown here is derived from an EMBL/GenBank/DDBJ whole genome shotgun (WGS) entry which is preliminary data.</text>
</comment>
<dbReference type="GO" id="GO:0000045">
    <property type="term" value="P:autophagosome assembly"/>
    <property type="evidence" value="ECO:0007669"/>
    <property type="project" value="TreeGrafter"/>
</dbReference>
<gene>
    <name evidence="8" type="ORF">DYB35_012305</name>
    <name evidence="9" type="ORF">DYB37_007481</name>
</gene>
<evidence type="ECO:0000313" key="10">
    <source>
        <dbReference type="Proteomes" id="UP000285430"/>
    </source>
</evidence>
<dbReference type="AlphaFoldDB" id="A0A3R6Y4X3"/>
<dbReference type="PANTHER" id="PTHR14957:SF1">
    <property type="entry name" value="UBIQUITIN-LIKE-CONJUGATING ENZYME ATG10"/>
    <property type="match status" value="1"/>
</dbReference>
<dbReference type="InterPro" id="IPR007135">
    <property type="entry name" value="Atg3/Atg10"/>
</dbReference>
<comment type="similarity">
    <text evidence="1">Belongs to the ATG10 family.</text>
</comment>
<keyword evidence="5" id="KW-0072">Autophagy</keyword>